<evidence type="ECO:0000313" key="1">
    <source>
        <dbReference type="EMBL" id="PON58532.1"/>
    </source>
</evidence>
<accession>A0A2P5CBW0</accession>
<gene>
    <name evidence="1" type="ORF">PanWU01x14_165630</name>
</gene>
<organism evidence="1 2">
    <name type="scientific">Parasponia andersonii</name>
    <name type="common">Sponia andersonii</name>
    <dbReference type="NCBI Taxonomy" id="3476"/>
    <lineage>
        <taxon>Eukaryota</taxon>
        <taxon>Viridiplantae</taxon>
        <taxon>Streptophyta</taxon>
        <taxon>Embryophyta</taxon>
        <taxon>Tracheophyta</taxon>
        <taxon>Spermatophyta</taxon>
        <taxon>Magnoliopsida</taxon>
        <taxon>eudicotyledons</taxon>
        <taxon>Gunneridae</taxon>
        <taxon>Pentapetalae</taxon>
        <taxon>rosids</taxon>
        <taxon>fabids</taxon>
        <taxon>Rosales</taxon>
        <taxon>Cannabaceae</taxon>
        <taxon>Parasponia</taxon>
    </lineage>
</organism>
<protein>
    <submittedName>
        <fullName evidence="1">Uncharacterized protein</fullName>
    </submittedName>
</protein>
<keyword evidence="2" id="KW-1185">Reference proteome</keyword>
<sequence>MWYNYKGYLDYLDAVEVSFEFGLIEYDNVRNVLNSSNDKLRKRGVRLLYLGDAEEFGINTNPSYPFEELDA</sequence>
<reference evidence="2" key="1">
    <citation type="submission" date="2016-06" db="EMBL/GenBank/DDBJ databases">
        <title>Parallel loss of symbiosis genes in relatives of nitrogen-fixing non-legume Parasponia.</title>
        <authorList>
            <person name="Van Velzen R."/>
            <person name="Holmer R."/>
            <person name="Bu F."/>
            <person name="Rutten L."/>
            <person name="Van Zeijl A."/>
            <person name="Liu W."/>
            <person name="Santuari L."/>
            <person name="Cao Q."/>
            <person name="Sharma T."/>
            <person name="Shen D."/>
            <person name="Roswanjaya Y."/>
            <person name="Wardhani T."/>
            <person name="Kalhor M.S."/>
            <person name="Jansen J."/>
            <person name="Van den Hoogen J."/>
            <person name="Gungor B."/>
            <person name="Hartog M."/>
            <person name="Hontelez J."/>
            <person name="Verver J."/>
            <person name="Yang W.-C."/>
            <person name="Schijlen E."/>
            <person name="Repin R."/>
            <person name="Schilthuizen M."/>
            <person name="Schranz E."/>
            <person name="Heidstra R."/>
            <person name="Miyata K."/>
            <person name="Fedorova E."/>
            <person name="Kohlen W."/>
            <person name="Bisseling T."/>
            <person name="Smit S."/>
            <person name="Geurts R."/>
        </authorList>
    </citation>
    <scope>NUCLEOTIDE SEQUENCE [LARGE SCALE GENOMIC DNA]</scope>
    <source>
        <strain evidence="2">cv. WU1-14</strain>
    </source>
</reference>
<evidence type="ECO:0000313" key="2">
    <source>
        <dbReference type="Proteomes" id="UP000237105"/>
    </source>
</evidence>
<name>A0A2P5CBW0_PARAD</name>
<dbReference type="Proteomes" id="UP000237105">
    <property type="component" value="Unassembled WGS sequence"/>
</dbReference>
<comment type="caution">
    <text evidence="1">The sequence shown here is derived from an EMBL/GenBank/DDBJ whole genome shotgun (WGS) entry which is preliminary data.</text>
</comment>
<dbReference type="EMBL" id="JXTB01000148">
    <property type="protein sequence ID" value="PON58532.1"/>
    <property type="molecule type" value="Genomic_DNA"/>
</dbReference>
<proteinExistence type="predicted"/>
<dbReference type="AlphaFoldDB" id="A0A2P5CBW0"/>